<feature type="region of interest" description="Disordered" evidence="12">
    <location>
        <begin position="1563"/>
        <end position="1583"/>
    </location>
</feature>
<feature type="domain" description="C2H2-type" evidence="13">
    <location>
        <begin position="136"/>
        <end position="165"/>
    </location>
</feature>
<keyword evidence="6" id="KW-0862">Zinc</keyword>
<evidence type="ECO:0000256" key="10">
    <source>
        <dbReference type="ARBA" id="ARBA00023242"/>
    </source>
</evidence>
<dbReference type="PROSITE" id="PS00028">
    <property type="entry name" value="ZINC_FINGER_C2H2_1"/>
    <property type="match status" value="2"/>
</dbReference>
<feature type="compositionally biased region" description="Low complexity" evidence="12">
    <location>
        <begin position="325"/>
        <end position="334"/>
    </location>
</feature>
<dbReference type="InterPro" id="IPR013087">
    <property type="entry name" value="Znf_C2H2_type"/>
</dbReference>
<feature type="domain" description="C2H2-type" evidence="13">
    <location>
        <begin position="108"/>
        <end position="135"/>
    </location>
</feature>
<dbReference type="SUPFAM" id="SSF57667">
    <property type="entry name" value="beta-beta-alpha zinc fingers"/>
    <property type="match status" value="1"/>
</dbReference>
<feature type="compositionally biased region" description="Polar residues" evidence="12">
    <location>
        <begin position="822"/>
        <end position="842"/>
    </location>
</feature>
<name>A0A9W7WCV5_TRIRA</name>
<keyword evidence="4" id="KW-0677">Repeat</keyword>
<feature type="region of interest" description="Disordered" evidence="12">
    <location>
        <begin position="1"/>
        <end position="22"/>
    </location>
</feature>
<dbReference type="Proteomes" id="UP001059041">
    <property type="component" value="Linkage Group LG20"/>
</dbReference>
<keyword evidence="8" id="KW-0238">DNA-binding</keyword>
<dbReference type="GO" id="GO:0005634">
    <property type="term" value="C:nucleus"/>
    <property type="evidence" value="ECO:0007669"/>
    <property type="project" value="UniProtKB-SubCell"/>
</dbReference>
<evidence type="ECO:0000256" key="3">
    <source>
        <dbReference type="ARBA" id="ARBA00022723"/>
    </source>
</evidence>
<evidence type="ECO:0000256" key="1">
    <source>
        <dbReference type="ARBA" id="ARBA00003767"/>
    </source>
</evidence>
<keyword evidence="10" id="KW-0539">Nucleus</keyword>
<dbReference type="InterPro" id="IPR036236">
    <property type="entry name" value="Znf_C2H2_sf"/>
</dbReference>
<dbReference type="EMBL" id="JAFHDT010000020">
    <property type="protein sequence ID" value="KAI7795346.1"/>
    <property type="molecule type" value="Genomic_DNA"/>
</dbReference>
<comment type="subcellular location">
    <subcellularLocation>
        <location evidence="2">Nucleus</location>
    </subcellularLocation>
</comment>
<evidence type="ECO:0000256" key="7">
    <source>
        <dbReference type="ARBA" id="ARBA00023015"/>
    </source>
</evidence>
<keyword evidence="5 11" id="KW-0863">Zinc-finger</keyword>
<evidence type="ECO:0000256" key="12">
    <source>
        <dbReference type="SAM" id="MobiDB-lite"/>
    </source>
</evidence>
<accession>A0A9W7WCV5</accession>
<evidence type="ECO:0000256" key="4">
    <source>
        <dbReference type="ARBA" id="ARBA00022737"/>
    </source>
</evidence>
<keyword evidence="15" id="KW-1185">Reference proteome</keyword>
<comment type="caution">
    <text evidence="14">The sequence shown here is derived from an EMBL/GenBank/DDBJ whole genome shotgun (WGS) entry which is preliminary data.</text>
</comment>
<dbReference type="SMART" id="SM00355">
    <property type="entry name" value="ZnF_C2H2"/>
    <property type="match status" value="2"/>
</dbReference>
<keyword evidence="7" id="KW-0805">Transcription regulation</keyword>
<gene>
    <name evidence="14" type="ORF">IRJ41_016576</name>
</gene>
<feature type="region of interest" description="Disordered" evidence="12">
    <location>
        <begin position="1709"/>
        <end position="1732"/>
    </location>
</feature>
<evidence type="ECO:0000256" key="8">
    <source>
        <dbReference type="ARBA" id="ARBA00023125"/>
    </source>
</evidence>
<reference evidence="14" key="1">
    <citation type="submission" date="2021-02" db="EMBL/GenBank/DDBJ databases">
        <title>Comparative genomics reveals that relaxation of natural selection precedes convergent phenotypic evolution of cavefish.</title>
        <authorList>
            <person name="Peng Z."/>
        </authorList>
    </citation>
    <scope>NUCLEOTIDE SEQUENCE</scope>
    <source>
        <tissue evidence="14">Muscle</tissue>
    </source>
</reference>
<evidence type="ECO:0000259" key="13">
    <source>
        <dbReference type="PROSITE" id="PS50157"/>
    </source>
</evidence>
<comment type="function">
    <text evidence="1">May be involved in transcriptional regulation.</text>
</comment>
<keyword evidence="9" id="KW-0804">Transcription</keyword>
<feature type="compositionally biased region" description="Low complexity" evidence="12">
    <location>
        <begin position="527"/>
        <end position="545"/>
    </location>
</feature>
<feature type="compositionally biased region" description="Basic and acidic residues" evidence="12">
    <location>
        <begin position="1712"/>
        <end position="1732"/>
    </location>
</feature>
<dbReference type="PROSITE" id="PS50157">
    <property type="entry name" value="ZINC_FINGER_C2H2_2"/>
    <property type="match status" value="2"/>
</dbReference>
<feature type="region of interest" description="Disordered" evidence="12">
    <location>
        <begin position="519"/>
        <end position="548"/>
    </location>
</feature>
<dbReference type="PANTHER" id="PTHR47166:SF1">
    <property type="entry name" value="ZINC FINGER PROTEIN 831"/>
    <property type="match status" value="1"/>
</dbReference>
<evidence type="ECO:0000256" key="11">
    <source>
        <dbReference type="PROSITE-ProRule" id="PRU00042"/>
    </source>
</evidence>
<dbReference type="OrthoDB" id="6077919at2759"/>
<feature type="region of interest" description="Disordered" evidence="12">
    <location>
        <begin position="811"/>
        <end position="842"/>
    </location>
</feature>
<evidence type="ECO:0000313" key="14">
    <source>
        <dbReference type="EMBL" id="KAI7795346.1"/>
    </source>
</evidence>
<feature type="compositionally biased region" description="Basic and acidic residues" evidence="12">
    <location>
        <begin position="360"/>
        <end position="373"/>
    </location>
</feature>
<proteinExistence type="predicted"/>
<evidence type="ECO:0000313" key="15">
    <source>
        <dbReference type="Proteomes" id="UP001059041"/>
    </source>
</evidence>
<feature type="region of interest" description="Disordered" evidence="12">
    <location>
        <begin position="158"/>
        <end position="187"/>
    </location>
</feature>
<sequence length="1732" mass="189237">MATSKQSFARAAEPQCSVSAQREEEMHVKAPLTTMYVHNGSAPGLQPYPQAQPRALQDATVVPVFLPRMCSNQPLPALTFHIASSTPLQQQRLSAPATSSRPKSTGKHVCPHCGKDCLKPSVLEKHLRCHTGERPYPCTTCGISFKTQSNLYKHKRTQAHARLSNESDKGTFSSQESTDISKDNRGSSSIEIHFEESADIKQSDEVFPTVSVTTECPSEGKTKSETGWPLHKAAVDGLSTTLQEKVHSLCATVQLSPDVKDNYACKNTNASSENGRGPLTPNRTPLQRQEALFSKPWESPTSRGKSQSHDSTDSGFSDICEHHLSSSPGSSLHDPSIESMPETTIEHQELDASQASSKMTPDDPKSKVSIQEKQKLEERISKLIYENSVLVEDKQLENVRPRKTVLSKQGSIDLPVPYTYKDSFHFEIRSSKHITSSQKQDKGGGAIYRSVPTQHSTSLEHAPLTRSSSLPFTVGGKHTDGAIITNLSRRCSAGHVYPSISTDQQAPCHRSLVRQAAVDCQPTSDGSSVDRTSISSLSSDGDSTDIATESSMKGNYRKKTRKFDYTKWHTYKGGTFRKLYNTDRDCSLKTKKTPPSIEPTEGIQISQPGDNASVSLNFTSCSVVCLSQTANMSLAQTPNQATSSYILLNSSPLEKKGESTQILTLQNDPKCSFTNFETINVNSTVAEREKLRIQSTDFHIPSERKKQRTGDDVHMLSMSHPRMGQVNANLHGLIGQPRLPNCAIAVPAQNVNVPNLHQQSSFTYQFSNPSQLLCKTPNPFFCLINMSGTSGNPSVSTSSLALPETKTSFPPKYQLKIPSPTDGVSGSSSTLEHNTSPNLSALGQSQCHPVNSLLSSKQCQAASKVTPFVESKQGTVCETSSVPVLSLSSSGQNHTNTLSKVLTQIQPTTPTFSFVSPTALPTVQHQISLLQSNCTRDVVENQSTGPVSSSHPQKTSDDIQSFKLLNTVSTVSGSADTTVKIDSSAKISPTVQNQPVFTFEKPPGFTEYTQSSVFESTLNSTVSKMATGDFQGSQSDAKVIQSHAQNTFYVRTADLQIVMQLISDEQLALIEPHIEKTDIRPAQSSVTSSICANQISLLQDAYKDNGTNVCVTQNMVNNDKMGQKSETIILKPCGFENACGLNFQNVKYSAEANTSLPCVSSWSHSQTQHISASVDNRTDPAGQFYDSHKISKNFQDSESVGFNFSTESSHHKQVAGDKPSELDLMDKTFLIKQDGKECYSVHSLDKINSSGPKVAFIQDQTSTDRKQELNIETTDCLKESNHTPIIKSTEPVEPNKTRQLMPVTLLRDAEGVQTVKTTQFGFYLADKTIPITTPMETPRMEKALISTIQPCQSKSCWAACSDAREMKECDTGKLKLGAQGNEASTQYEIQQSFGNYIDNFKAYSVVPNRTSNCIPGDSFKCEDVHVNLDTFTGHGEDGALKSLWFERDPGTENKESLHKESEDADEEKSDTKMADKNNTCQSCGNNDKQDKREEESSQTAAQAHRQISQEVINVSLNISNPTQHDKFNVPNNPAPSVCNIPSQTCQPQGQEGCYNYTRRDSEDGVFGKGTSPETSQRETASPGYALVSPSPGLGVAGFANQTCRHPLECPILVNANQKETLTRNVMTHWTCAKGTEVQVISPQNKLNSMTVSGSVLQHHCSASTTEAVNTSTTSSSCAGLMHSNPPHKTYNQITSNSQTDSKLFNSASNSYLEHEDSNSSSDDEQKLVIELE</sequence>
<dbReference type="FunFam" id="3.30.160.60:FF:000097">
    <property type="entry name" value="Zinc finger protein"/>
    <property type="match status" value="1"/>
</dbReference>
<evidence type="ECO:0000256" key="6">
    <source>
        <dbReference type="ARBA" id="ARBA00022833"/>
    </source>
</evidence>
<feature type="compositionally biased region" description="Polar residues" evidence="12">
    <location>
        <begin position="1476"/>
        <end position="1486"/>
    </location>
</feature>
<feature type="region of interest" description="Disordered" evidence="12">
    <location>
        <begin position="1450"/>
        <end position="1504"/>
    </location>
</feature>
<feature type="region of interest" description="Disordered" evidence="12">
    <location>
        <begin position="432"/>
        <end position="475"/>
    </location>
</feature>
<evidence type="ECO:0000256" key="9">
    <source>
        <dbReference type="ARBA" id="ARBA00023163"/>
    </source>
</evidence>
<dbReference type="GO" id="GO:0008270">
    <property type="term" value="F:zinc ion binding"/>
    <property type="evidence" value="ECO:0007669"/>
    <property type="project" value="UniProtKB-KW"/>
</dbReference>
<dbReference type="PANTHER" id="PTHR47166">
    <property type="entry name" value="ZINC FINGER PROTEIN 831"/>
    <property type="match status" value="1"/>
</dbReference>
<evidence type="ECO:0000256" key="5">
    <source>
        <dbReference type="ARBA" id="ARBA00022771"/>
    </source>
</evidence>
<organism evidence="14 15">
    <name type="scientific">Triplophysa rosa</name>
    <name type="common">Cave loach</name>
    <dbReference type="NCBI Taxonomy" id="992332"/>
    <lineage>
        <taxon>Eukaryota</taxon>
        <taxon>Metazoa</taxon>
        <taxon>Chordata</taxon>
        <taxon>Craniata</taxon>
        <taxon>Vertebrata</taxon>
        <taxon>Euteleostomi</taxon>
        <taxon>Actinopterygii</taxon>
        <taxon>Neopterygii</taxon>
        <taxon>Teleostei</taxon>
        <taxon>Ostariophysi</taxon>
        <taxon>Cypriniformes</taxon>
        <taxon>Nemacheilidae</taxon>
        <taxon>Triplophysa</taxon>
    </lineage>
</organism>
<dbReference type="GO" id="GO:0003677">
    <property type="term" value="F:DNA binding"/>
    <property type="evidence" value="ECO:0007669"/>
    <property type="project" value="UniProtKB-KW"/>
</dbReference>
<feature type="compositionally biased region" description="Basic and acidic residues" evidence="12">
    <location>
        <begin position="1450"/>
        <end position="1461"/>
    </location>
</feature>
<dbReference type="Gene3D" id="3.30.160.60">
    <property type="entry name" value="Classic Zinc Finger"/>
    <property type="match status" value="2"/>
</dbReference>
<evidence type="ECO:0000256" key="2">
    <source>
        <dbReference type="ARBA" id="ARBA00004123"/>
    </source>
</evidence>
<feature type="compositionally biased region" description="Polar residues" evidence="12">
    <location>
        <begin position="451"/>
        <end position="471"/>
    </location>
</feature>
<keyword evidence="3" id="KW-0479">Metal-binding</keyword>
<feature type="region of interest" description="Disordered" evidence="12">
    <location>
        <begin position="293"/>
        <end position="373"/>
    </location>
</feature>
<protein>
    <submittedName>
        <fullName evidence="14">Zinc finger protein 831</fullName>
    </submittedName>
</protein>